<name>A0ABU9D9Z5_9PROT</name>
<keyword evidence="3" id="KW-1185">Reference proteome</keyword>
<dbReference type="EMBL" id="JBBPCO010000006">
    <property type="protein sequence ID" value="MEK8089538.1"/>
    <property type="molecule type" value="Genomic_DNA"/>
</dbReference>
<reference evidence="2 3" key="1">
    <citation type="submission" date="2024-04" db="EMBL/GenBank/DDBJ databases">
        <authorList>
            <person name="Abashina T."/>
            <person name="Shaikin A."/>
        </authorList>
    </citation>
    <scope>NUCLEOTIDE SEQUENCE [LARGE SCALE GENOMIC DNA]</scope>
    <source>
        <strain evidence="2 3">AAFK</strain>
    </source>
</reference>
<evidence type="ECO:0000313" key="2">
    <source>
        <dbReference type="EMBL" id="MEK8089538.1"/>
    </source>
</evidence>
<evidence type="ECO:0000256" key="1">
    <source>
        <dbReference type="SAM" id="Phobius"/>
    </source>
</evidence>
<sequence>MKIEAIPRIDTGKRQETGYLFMPKAWRRGRFLVWLRRTHAWLGLWGAALGLLFGLSGFLLNHRQEMKIPAAQQSEIRQSISPPAGALKNPKALEAWARETFEMQDARGRSMKKPAAPAPWGNGSVIQPAHWQVNLNSLNQSVSVDYWQGNRMVAVEVRKPNLWATLTRLHKGAGMPAAWVLFADTLAGALMMLALTGTLLWSRLHGPRLLALGLVGGCLTLGLVIVSGAL</sequence>
<dbReference type="PANTHER" id="PTHR40115">
    <property type="entry name" value="INNER MEMBRANE PROTEIN WITH PEPSY TM HELIX"/>
    <property type="match status" value="1"/>
</dbReference>
<keyword evidence="1" id="KW-0812">Transmembrane</keyword>
<gene>
    <name evidence="2" type="ORF">WOB96_07140</name>
</gene>
<dbReference type="RefSeq" id="WP_341370595.1">
    <property type="nucleotide sequence ID" value="NZ_JBBPCO010000006.1"/>
</dbReference>
<feature type="transmembrane region" description="Helical" evidence="1">
    <location>
        <begin position="178"/>
        <end position="202"/>
    </location>
</feature>
<organism evidence="2 3">
    <name type="scientific">Thermithiobacillus plumbiphilus</name>
    <dbReference type="NCBI Taxonomy" id="1729899"/>
    <lineage>
        <taxon>Bacteria</taxon>
        <taxon>Pseudomonadati</taxon>
        <taxon>Pseudomonadota</taxon>
        <taxon>Acidithiobacillia</taxon>
        <taxon>Acidithiobacillales</taxon>
        <taxon>Thermithiobacillaceae</taxon>
        <taxon>Thermithiobacillus</taxon>
    </lineage>
</organism>
<dbReference type="Pfam" id="PF16357">
    <property type="entry name" value="PepSY_TM_like_2"/>
    <property type="match status" value="1"/>
</dbReference>
<evidence type="ECO:0000313" key="3">
    <source>
        <dbReference type="Proteomes" id="UP001446205"/>
    </source>
</evidence>
<protein>
    <submittedName>
        <fullName evidence="2">PepSY-associated TM helix domain-containing protein</fullName>
    </submittedName>
</protein>
<dbReference type="Proteomes" id="UP001446205">
    <property type="component" value="Unassembled WGS sequence"/>
</dbReference>
<feature type="transmembrane region" description="Helical" evidence="1">
    <location>
        <begin position="40"/>
        <end position="60"/>
    </location>
</feature>
<dbReference type="PANTHER" id="PTHR40115:SF1">
    <property type="entry name" value="INNER MEMBRANE PROTEIN WITH PEPSY TM HELIX"/>
    <property type="match status" value="1"/>
</dbReference>
<feature type="transmembrane region" description="Helical" evidence="1">
    <location>
        <begin position="208"/>
        <end position="229"/>
    </location>
</feature>
<proteinExistence type="predicted"/>
<dbReference type="InterPro" id="IPR032307">
    <property type="entry name" value="PepSY_TM-like_2"/>
</dbReference>
<accession>A0ABU9D9Z5</accession>
<comment type="caution">
    <text evidence="2">The sequence shown here is derived from an EMBL/GenBank/DDBJ whole genome shotgun (WGS) entry which is preliminary data.</text>
</comment>
<keyword evidence="1" id="KW-1133">Transmembrane helix</keyword>
<keyword evidence="1" id="KW-0472">Membrane</keyword>